<comment type="subcellular location">
    <subcellularLocation>
        <location evidence="1">Nucleus</location>
    </subcellularLocation>
</comment>
<dbReference type="GO" id="GO:0005634">
    <property type="term" value="C:nucleus"/>
    <property type="evidence" value="ECO:0007669"/>
    <property type="project" value="UniProtKB-SubCell"/>
</dbReference>
<feature type="compositionally biased region" description="Basic and acidic residues" evidence="7">
    <location>
        <begin position="170"/>
        <end position="208"/>
    </location>
</feature>
<dbReference type="CDD" id="cd14695">
    <property type="entry name" value="bZIP_HLF"/>
    <property type="match status" value="1"/>
</dbReference>
<evidence type="ECO:0000256" key="7">
    <source>
        <dbReference type="SAM" id="MobiDB-lite"/>
    </source>
</evidence>
<dbReference type="InterPro" id="IPR040223">
    <property type="entry name" value="PAR_bZIP"/>
</dbReference>
<evidence type="ECO:0000256" key="5">
    <source>
        <dbReference type="ARBA" id="ARBA00023163"/>
    </source>
</evidence>
<feature type="domain" description="BZIP" evidence="8">
    <location>
        <begin position="185"/>
        <end position="241"/>
    </location>
</feature>
<dbReference type="PROSITE" id="PS50217">
    <property type="entry name" value="BZIP"/>
    <property type="match status" value="1"/>
</dbReference>
<evidence type="ECO:0000256" key="6">
    <source>
        <dbReference type="ARBA" id="ARBA00023242"/>
    </source>
</evidence>
<keyword evidence="5" id="KW-0804">Transcription</keyword>
<evidence type="ECO:0000256" key="3">
    <source>
        <dbReference type="ARBA" id="ARBA00023015"/>
    </source>
</evidence>
<evidence type="ECO:0000256" key="1">
    <source>
        <dbReference type="ARBA" id="ARBA00004123"/>
    </source>
</evidence>
<dbReference type="GO" id="GO:0000981">
    <property type="term" value="F:DNA-binding transcription factor activity, RNA polymerase II-specific"/>
    <property type="evidence" value="ECO:0007669"/>
    <property type="project" value="TreeGrafter"/>
</dbReference>
<name>A0A2G8JV07_STIJA</name>
<keyword evidence="3" id="KW-0805">Transcription regulation</keyword>
<feature type="compositionally biased region" description="Low complexity" evidence="7">
    <location>
        <begin position="8"/>
        <end position="25"/>
    </location>
</feature>
<dbReference type="PANTHER" id="PTHR11988">
    <property type="entry name" value="THYROTROPH EMBRYONIC FACTOR RELATED"/>
    <property type="match status" value="1"/>
</dbReference>
<dbReference type="OrthoDB" id="6022300at2759"/>
<protein>
    <submittedName>
        <fullName evidence="9">Putative transcription factor VBP-like</fullName>
    </submittedName>
</protein>
<evidence type="ECO:0000313" key="10">
    <source>
        <dbReference type="Proteomes" id="UP000230750"/>
    </source>
</evidence>
<proteinExistence type="inferred from homology"/>
<accession>A0A2G8JV07</accession>
<evidence type="ECO:0000256" key="2">
    <source>
        <dbReference type="ARBA" id="ARBA00006079"/>
    </source>
</evidence>
<evidence type="ECO:0000256" key="4">
    <source>
        <dbReference type="ARBA" id="ARBA00023125"/>
    </source>
</evidence>
<dbReference type="FunFam" id="1.20.5.170:FF:000025">
    <property type="entry name" value="nuclear factor interleukin-3-regulated protein-like"/>
    <property type="match status" value="1"/>
</dbReference>
<organism evidence="9 10">
    <name type="scientific">Stichopus japonicus</name>
    <name type="common">Sea cucumber</name>
    <dbReference type="NCBI Taxonomy" id="307972"/>
    <lineage>
        <taxon>Eukaryota</taxon>
        <taxon>Metazoa</taxon>
        <taxon>Echinodermata</taxon>
        <taxon>Eleutherozoa</taxon>
        <taxon>Echinozoa</taxon>
        <taxon>Holothuroidea</taxon>
        <taxon>Aspidochirotacea</taxon>
        <taxon>Aspidochirotida</taxon>
        <taxon>Stichopodidae</taxon>
        <taxon>Apostichopus</taxon>
    </lineage>
</organism>
<dbReference type="STRING" id="307972.A0A2G8JV07"/>
<gene>
    <name evidence="9" type="ORF">BSL78_23559</name>
</gene>
<dbReference type="PANTHER" id="PTHR11988:SF56">
    <property type="entry name" value="TRANSCRIPTION FACTOR CES-2"/>
    <property type="match status" value="1"/>
</dbReference>
<dbReference type="InterPro" id="IPR004827">
    <property type="entry name" value="bZIP"/>
</dbReference>
<dbReference type="Pfam" id="PF07716">
    <property type="entry name" value="bZIP_2"/>
    <property type="match status" value="1"/>
</dbReference>
<dbReference type="AlphaFoldDB" id="A0A2G8JV07"/>
<comment type="similarity">
    <text evidence="2">Belongs to the bZIP family. NFIL3 subfamily.</text>
</comment>
<feature type="region of interest" description="Disordered" evidence="7">
    <location>
        <begin position="157"/>
        <end position="208"/>
    </location>
</feature>
<evidence type="ECO:0000259" key="8">
    <source>
        <dbReference type="PROSITE" id="PS50217"/>
    </source>
</evidence>
<feature type="region of interest" description="Disordered" evidence="7">
    <location>
        <begin position="1"/>
        <end position="39"/>
    </location>
</feature>
<keyword evidence="10" id="KW-1185">Reference proteome</keyword>
<comment type="caution">
    <text evidence="9">The sequence shown here is derived from an EMBL/GenBank/DDBJ whole genome shotgun (WGS) entry which is preliminary data.</text>
</comment>
<reference evidence="9 10" key="1">
    <citation type="journal article" date="2017" name="PLoS Biol.">
        <title>The sea cucumber genome provides insights into morphological evolution and visceral regeneration.</title>
        <authorList>
            <person name="Zhang X."/>
            <person name="Sun L."/>
            <person name="Yuan J."/>
            <person name="Sun Y."/>
            <person name="Gao Y."/>
            <person name="Zhang L."/>
            <person name="Li S."/>
            <person name="Dai H."/>
            <person name="Hamel J.F."/>
            <person name="Liu C."/>
            <person name="Yu Y."/>
            <person name="Liu S."/>
            <person name="Lin W."/>
            <person name="Guo K."/>
            <person name="Jin S."/>
            <person name="Xu P."/>
            <person name="Storey K.B."/>
            <person name="Huan P."/>
            <person name="Zhang T."/>
            <person name="Zhou Y."/>
            <person name="Zhang J."/>
            <person name="Lin C."/>
            <person name="Li X."/>
            <person name="Xing L."/>
            <person name="Huo D."/>
            <person name="Sun M."/>
            <person name="Wang L."/>
            <person name="Mercier A."/>
            <person name="Li F."/>
            <person name="Yang H."/>
            <person name="Xiang J."/>
        </authorList>
    </citation>
    <scope>NUCLEOTIDE SEQUENCE [LARGE SCALE GENOMIC DNA]</scope>
    <source>
        <strain evidence="9">Shaxun</strain>
        <tissue evidence="9">Muscle</tissue>
    </source>
</reference>
<dbReference type="SUPFAM" id="SSF57959">
    <property type="entry name" value="Leucine zipper domain"/>
    <property type="match status" value="1"/>
</dbReference>
<sequence length="248" mass="27474">MAMEVVHRNSSPVSHRSSPSPRCRSPSPPRVVKRERNSALDISTILGTSSSSAKHDSNAIKPIHSVKTLDVTFASRLSGTTYKPIYPYQALAVSTHPLGTGTNSFPLPDAPASALTSAGYGAYPFYGFSVPESASTTASMSSLRLSALLASRRRRAAQTERIEPEEDLGECSRKKVKPVPEEKKDQAYWERRRKNNDAAKRSRDARRAKEEEIALRAVVLEQDNMKLRAEVSILKSELARLHYMVYNC</sequence>
<dbReference type="GO" id="GO:0000978">
    <property type="term" value="F:RNA polymerase II cis-regulatory region sequence-specific DNA binding"/>
    <property type="evidence" value="ECO:0007669"/>
    <property type="project" value="TreeGrafter"/>
</dbReference>
<dbReference type="Proteomes" id="UP000230750">
    <property type="component" value="Unassembled WGS sequence"/>
</dbReference>
<keyword evidence="6" id="KW-0539">Nucleus</keyword>
<dbReference type="Gene3D" id="1.20.5.170">
    <property type="match status" value="1"/>
</dbReference>
<dbReference type="InterPro" id="IPR046347">
    <property type="entry name" value="bZIP_sf"/>
</dbReference>
<dbReference type="SMART" id="SM00338">
    <property type="entry name" value="BRLZ"/>
    <property type="match status" value="1"/>
</dbReference>
<keyword evidence="4" id="KW-0238">DNA-binding</keyword>
<evidence type="ECO:0000313" key="9">
    <source>
        <dbReference type="EMBL" id="PIK39596.1"/>
    </source>
</evidence>
<dbReference type="EMBL" id="MRZV01001222">
    <property type="protein sequence ID" value="PIK39596.1"/>
    <property type="molecule type" value="Genomic_DNA"/>
</dbReference>